<evidence type="ECO:0000256" key="1">
    <source>
        <dbReference type="ARBA" id="ARBA00004651"/>
    </source>
</evidence>
<dbReference type="AlphaFoldDB" id="A0A9Q5JHL1"/>
<reference evidence="11" key="1">
    <citation type="submission" date="2016-09" db="EMBL/GenBank/DDBJ databases">
        <title>Draft genome sequence of a novel species of the family Streptococcaceae isolated from flowers.</title>
        <authorList>
            <person name="Chuah L.-O."/>
            <person name="Yap K.-P."/>
            <person name="Thong K.L."/>
            <person name="Liong M.T."/>
            <person name="Ahmad R."/>
            <person name="Rusul G."/>
        </authorList>
    </citation>
    <scope>NUCLEOTIDE SEQUENCE [LARGE SCALE GENOMIC DNA]</scope>
    <source>
        <strain evidence="11">HibF3</strain>
    </source>
</reference>
<keyword evidence="11" id="KW-1185">Reference proteome</keyword>
<evidence type="ECO:0000256" key="9">
    <source>
        <dbReference type="SAM" id="Phobius"/>
    </source>
</evidence>
<evidence type="ECO:0000256" key="7">
    <source>
        <dbReference type="ARBA" id="ARBA00023136"/>
    </source>
</evidence>
<evidence type="ECO:0000256" key="3">
    <source>
        <dbReference type="ARBA" id="ARBA00022448"/>
    </source>
</evidence>
<evidence type="ECO:0000256" key="5">
    <source>
        <dbReference type="ARBA" id="ARBA00022692"/>
    </source>
</evidence>
<evidence type="ECO:0000256" key="8">
    <source>
        <dbReference type="PIRNR" id="PIRNR016661"/>
    </source>
</evidence>
<dbReference type="PANTHER" id="PTHR34295">
    <property type="entry name" value="BIOTIN TRANSPORTER BIOY"/>
    <property type="match status" value="1"/>
</dbReference>
<dbReference type="RefSeq" id="WP_070787085.1">
    <property type="nucleotide sequence ID" value="NZ_MKIQ01000003.1"/>
</dbReference>
<dbReference type="GO" id="GO:0015225">
    <property type="term" value="F:biotin transmembrane transporter activity"/>
    <property type="evidence" value="ECO:0007669"/>
    <property type="project" value="UniProtKB-UniRule"/>
</dbReference>
<accession>A0A9Q5JHL1</accession>
<feature type="transmembrane region" description="Helical" evidence="9">
    <location>
        <begin position="115"/>
        <end position="139"/>
    </location>
</feature>
<feature type="transmembrane region" description="Helical" evidence="9">
    <location>
        <begin position="53"/>
        <end position="73"/>
    </location>
</feature>
<dbReference type="InterPro" id="IPR003784">
    <property type="entry name" value="BioY"/>
</dbReference>
<keyword evidence="7 8" id="KW-0472">Membrane</keyword>
<gene>
    <name evidence="10" type="ORF">BG262_08255</name>
</gene>
<dbReference type="PANTHER" id="PTHR34295:SF4">
    <property type="entry name" value="BIOTIN TRANSPORTER BIOY-RELATED"/>
    <property type="match status" value="1"/>
</dbReference>
<comment type="caution">
    <text evidence="10">The sequence shown here is derived from an EMBL/GenBank/DDBJ whole genome shotgun (WGS) entry which is preliminary data.</text>
</comment>
<evidence type="ECO:0000313" key="11">
    <source>
        <dbReference type="Proteomes" id="UP000177273"/>
    </source>
</evidence>
<dbReference type="Gene3D" id="1.10.1760.20">
    <property type="match status" value="1"/>
</dbReference>
<evidence type="ECO:0000256" key="4">
    <source>
        <dbReference type="ARBA" id="ARBA00022475"/>
    </source>
</evidence>
<evidence type="ECO:0000256" key="6">
    <source>
        <dbReference type="ARBA" id="ARBA00022989"/>
    </source>
</evidence>
<evidence type="ECO:0000313" key="10">
    <source>
        <dbReference type="EMBL" id="OFI47687.1"/>
    </source>
</evidence>
<name>A0A9Q5JHL1_9LACT</name>
<feature type="transmembrane region" description="Helical" evidence="9">
    <location>
        <begin position="85"/>
        <end position="103"/>
    </location>
</feature>
<dbReference type="EMBL" id="MKIQ01000003">
    <property type="protein sequence ID" value="OFI47687.1"/>
    <property type="molecule type" value="Genomic_DNA"/>
</dbReference>
<proteinExistence type="inferred from homology"/>
<dbReference type="Proteomes" id="UP000177273">
    <property type="component" value="Unassembled WGS sequence"/>
</dbReference>
<sequence length="180" mass="19101">MKIKRLTICAMMLAIIVVLGFFPPIPLGFIPVPIVIQNLGILLTGLLLRKGEAFTVVIVFLLMVAAGLPFLSGGRGGLTPFFGPSVGYLLAYPICAFLIAWAMEYVPKPNNLFTALIVTFLIGVLLLDGIGAIGMHINIKGMSLASAFKAQLAFIPGDTVKAVAASVVYSLLPLSIIDKK</sequence>
<comment type="similarity">
    <text evidence="2 8">Belongs to the BioY family.</text>
</comment>
<dbReference type="PIRSF" id="PIRSF016661">
    <property type="entry name" value="BioY"/>
    <property type="match status" value="1"/>
</dbReference>
<keyword evidence="4 8" id="KW-1003">Cell membrane</keyword>
<dbReference type="OrthoDB" id="9803495at2"/>
<dbReference type="Pfam" id="PF02632">
    <property type="entry name" value="BioY"/>
    <property type="match status" value="1"/>
</dbReference>
<organism evidence="10 11">
    <name type="scientific">Floricoccus penangensis</name>
    <dbReference type="NCBI Taxonomy" id="1859475"/>
    <lineage>
        <taxon>Bacteria</taxon>
        <taxon>Bacillati</taxon>
        <taxon>Bacillota</taxon>
        <taxon>Bacilli</taxon>
        <taxon>Lactobacillales</taxon>
        <taxon>Streptococcaceae</taxon>
        <taxon>Floricoccus</taxon>
    </lineage>
</organism>
<dbReference type="GO" id="GO:0005886">
    <property type="term" value="C:plasma membrane"/>
    <property type="evidence" value="ECO:0007669"/>
    <property type="project" value="UniProtKB-SubCell"/>
</dbReference>
<keyword evidence="6 9" id="KW-1133">Transmembrane helix</keyword>
<comment type="subcellular location">
    <subcellularLocation>
        <location evidence="1 8">Cell membrane</location>
        <topology evidence="1 8">Multi-pass membrane protein</topology>
    </subcellularLocation>
</comment>
<keyword evidence="5 9" id="KW-0812">Transmembrane</keyword>
<protein>
    <recommendedName>
        <fullName evidence="8">Biotin transporter</fullName>
    </recommendedName>
</protein>
<evidence type="ECO:0000256" key="2">
    <source>
        <dbReference type="ARBA" id="ARBA00010692"/>
    </source>
</evidence>
<keyword evidence="3 8" id="KW-0813">Transport</keyword>